<dbReference type="GO" id="GO:0005634">
    <property type="term" value="C:nucleus"/>
    <property type="evidence" value="ECO:0007669"/>
    <property type="project" value="UniProtKB-SubCell"/>
</dbReference>
<dbReference type="PANTHER" id="PTHR15989">
    <property type="entry name" value="VEZATIN"/>
    <property type="match status" value="1"/>
</dbReference>
<name>A0A9D4IPY1_DREPO</name>
<dbReference type="InterPro" id="IPR026858">
    <property type="entry name" value="Vezatin"/>
</dbReference>
<feature type="region of interest" description="Disordered" evidence="13">
    <location>
        <begin position="719"/>
        <end position="754"/>
    </location>
</feature>
<feature type="region of interest" description="Disordered" evidence="13">
    <location>
        <begin position="489"/>
        <end position="508"/>
    </location>
</feature>
<reference evidence="15" key="1">
    <citation type="journal article" date="2019" name="bioRxiv">
        <title>The Genome of the Zebra Mussel, Dreissena polymorpha: A Resource for Invasive Species Research.</title>
        <authorList>
            <person name="McCartney M.A."/>
            <person name="Auch B."/>
            <person name="Kono T."/>
            <person name="Mallez S."/>
            <person name="Zhang Y."/>
            <person name="Obille A."/>
            <person name="Becker A."/>
            <person name="Abrahante J.E."/>
            <person name="Garbe J."/>
            <person name="Badalamenti J.P."/>
            <person name="Herman A."/>
            <person name="Mangelson H."/>
            <person name="Liachko I."/>
            <person name="Sullivan S."/>
            <person name="Sone E.D."/>
            <person name="Koren S."/>
            <person name="Silverstein K.A.T."/>
            <person name="Beckman K.B."/>
            <person name="Gohl D.M."/>
        </authorList>
    </citation>
    <scope>NUCLEOTIDE SEQUENCE</scope>
    <source>
        <strain evidence="15">Duluth1</strain>
        <tissue evidence="15">Whole animal</tissue>
    </source>
</reference>
<comment type="similarity">
    <text evidence="4">Belongs to the vezatin family.</text>
</comment>
<keyword evidence="12" id="KW-0539">Nucleus</keyword>
<evidence type="ECO:0000256" key="12">
    <source>
        <dbReference type="ARBA" id="ARBA00023242"/>
    </source>
</evidence>
<keyword evidence="11" id="KW-0472">Membrane</keyword>
<keyword evidence="9" id="KW-1133">Transmembrane helix</keyword>
<evidence type="ECO:0000259" key="14">
    <source>
        <dbReference type="Pfam" id="PF12632"/>
    </source>
</evidence>
<dbReference type="PANTHER" id="PTHR15989:SF5">
    <property type="entry name" value="VEZATIN"/>
    <property type="match status" value="1"/>
</dbReference>
<keyword evidence="16" id="KW-1185">Reference proteome</keyword>
<dbReference type="Pfam" id="PF12632">
    <property type="entry name" value="Vezatin"/>
    <property type="match status" value="1"/>
</dbReference>
<dbReference type="GO" id="GO:0005912">
    <property type="term" value="C:adherens junction"/>
    <property type="evidence" value="ECO:0007669"/>
    <property type="project" value="UniProtKB-SubCell"/>
</dbReference>
<dbReference type="Proteomes" id="UP000828390">
    <property type="component" value="Unassembled WGS sequence"/>
</dbReference>
<keyword evidence="7" id="KW-0812">Transmembrane</keyword>
<accession>A0A9D4IPY1</accession>
<evidence type="ECO:0000256" key="3">
    <source>
        <dbReference type="ARBA" id="ARBA00004651"/>
    </source>
</evidence>
<dbReference type="GO" id="GO:0098609">
    <property type="term" value="P:cell-cell adhesion"/>
    <property type="evidence" value="ECO:0007669"/>
    <property type="project" value="InterPro"/>
</dbReference>
<dbReference type="AlphaFoldDB" id="A0A9D4IPY1"/>
<gene>
    <name evidence="15" type="ORF">DPMN_160245</name>
</gene>
<evidence type="ECO:0000313" key="15">
    <source>
        <dbReference type="EMBL" id="KAH3782330.1"/>
    </source>
</evidence>
<evidence type="ECO:0000256" key="7">
    <source>
        <dbReference type="ARBA" id="ARBA00022692"/>
    </source>
</evidence>
<evidence type="ECO:0000256" key="5">
    <source>
        <dbReference type="ARBA" id="ARBA00018125"/>
    </source>
</evidence>
<keyword evidence="10" id="KW-0175">Coiled coil</keyword>
<dbReference type="GO" id="GO:0017022">
    <property type="term" value="F:myosin binding"/>
    <property type="evidence" value="ECO:0007669"/>
    <property type="project" value="InterPro"/>
</dbReference>
<evidence type="ECO:0000313" key="16">
    <source>
        <dbReference type="Proteomes" id="UP000828390"/>
    </source>
</evidence>
<evidence type="ECO:0000256" key="4">
    <source>
        <dbReference type="ARBA" id="ARBA00007245"/>
    </source>
</evidence>
<comment type="caution">
    <text evidence="15">The sequence shown here is derived from an EMBL/GenBank/DDBJ whole genome shotgun (WGS) entry which is preliminary data.</text>
</comment>
<evidence type="ECO:0000256" key="11">
    <source>
        <dbReference type="ARBA" id="ARBA00023136"/>
    </source>
</evidence>
<evidence type="ECO:0000256" key="8">
    <source>
        <dbReference type="ARBA" id="ARBA00022949"/>
    </source>
</evidence>
<protein>
    <recommendedName>
        <fullName evidence="5">Vezatin</fullName>
    </recommendedName>
</protein>
<dbReference type="EMBL" id="JAIWYP010000008">
    <property type="protein sequence ID" value="KAH3782330.1"/>
    <property type="molecule type" value="Genomic_DNA"/>
</dbReference>
<dbReference type="OrthoDB" id="21151at2759"/>
<evidence type="ECO:0000256" key="2">
    <source>
        <dbReference type="ARBA" id="ARBA00004536"/>
    </source>
</evidence>
<evidence type="ECO:0000256" key="9">
    <source>
        <dbReference type="ARBA" id="ARBA00022989"/>
    </source>
</evidence>
<keyword evidence="8" id="KW-0965">Cell junction</keyword>
<evidence type="ECO:0000256" key="10">
    <source>
        <dbReference type="ARBA" id="ARBA00023054"/>
    </source>
</evidence>
<dbReference type="InterPro" id="IPR026859">
    <property type="entry name" value="Myosin-bd"/>
</dbReference>
<reference evidence="15" key="2">
    <citation type="submission" date="2020-11" db="EMBL/GenBank/DDBJ databases">
        <authorList>
            <person name="McCartney M.A."/>
            <person name="Auch B."/>
            <person name="Kono T."/>
            <person name="Mallez S."/>
            <person name="Becker A."/>
            <person name="Gohl D.M."/>
            <person name="Silverstein K.A.T."/>
            <person name="Koren S."/>
            <person name="Bechman K.B."/>
            <person name="Herman A."/>
            <person name="Abrahante J.E."/>
            <person name="Garbe J."/>
        </authorList>
    </citation>
    <scope>NUCLEOTIDE SEQUENCE</scope>
    <source>
        <strain evidence="15">Duluth1</strain>
        <tissue evidence="15">Whole animal</tissue>
    </source>
</reference>
<evidence type="ECO:0000256" key="13">
    <source>
        <dbReference type="SAM" id="MobiDB-lite"/>
    </source>
</evidence>
<sequence>MEENEDFDVIFEGTPLYESLTHGQTLADEMSDIEKRGRTTPSSANGDRKLVSIYKTTENRVGAFQWLAGRFVPDTSNLDKVSMKTLSQMLQSSPLLLQDDANFLSSFLGSTQAEENVQAFDKRQRLHRILALSDWILLPILCAVPVGLKYCSAWLEHKPLVSTPLVLGYSACLGLRGISIYARVRQNQVFSDVTRSVNEFLKASQKFRNVYKKCLRLVQETELVARGFTLVSQKNPLSHIEQGFGSDVAIVTRQCPRLRKLLFTYSRDAVLNTRQNIKHLLERYPLDKELDVHGTFLAFEPLQSYGPCLQTVEDEDLFNLTDGFSVSALKGIYQLCSLHQSELIKVLLLVCAKYTCHDISCCSEMLGSIRQDAEDWTGSLEKCYTFYNSTWQSLEPVSRKHTPYSGQEDAFVAVHSLDLHLQAALARVRELSKRLEGSSSDSQSDSFPASCDLPSLLQPIKSELDSCKGCWEEAQLRIAKCLGKSSDAPTVKAQSDKVESNNPVTQTEGPAKEIEDYIIEDQMFEAYTDPNEVITDTHWDRPLSAEEKAKKKLERDETMRVLTELKSVISVRAVEINRREQAALQKMYPDVHKPQVCQSGFLDIEVPRIKGKNMQNRGSSLENHSAFVKQSDDSVENPKNIVENLDCVEDLEHSSRKSAHYVPKAEVVLKVEADSEMHVKDVFSEFNLKSNANVSVNDIEVKDELELYPLLNSAQNSVVTDDSNEIKSDTAGNLPKSDREKELETSDGSESVNDKHRNVKSYVTAVGIRRIRKSNMLEMCDSESDTEYARSTDYYFNESDEAEESDVLYQGRIGLPLKDLLNKGSERTEYPTDSDDDKLVSSENHKENDGNDLEFGEDKSVLDKENLVCFADNLDSPGNYMDCSSHNVECGKDNNDDIEYKEDEEDFHTNLRLPVLSFEDRLNALAGGNFGFNPDVASEMAMRSRTLGAMVEETFGGEVFGEMSEEEEETEDTEP</sequence>
<organism evidence="15 16">
    <name type="scientific">Dreissena polymorpha</name>
    <name type="common">Zebra mussel</name>
    <name type="synonym">Mytilus polymorpha</name>
    <dbReference type="NCBI Taxonomy" id="45954"/>
    <lineage>
        <taxon>Eukaryota</taxon>
        <taxon>Metazoa</taxon>
        <taxon>Spiralia</taxon>
        <taxon>Lophotrochozoa</taxon>
        <taxon>Mollusca</taxon>
        <taxon>Bivalvia</taxon>
        <taxon>Autobranchia</taxon>
        <taxon>Heteroconchia</taxon>
        <taxon>Euheterodonta</taxon>
        <taxon>Imparidentia</taxon>
        <taxon>Neoheterodontei</taxon>
        <taxon>Myida</taxon>
        <taxon>Dreissenoidea</taxon>
        <taxon>Dreissenidae</taxon>
        <taxon>Dreissena</taxon>
    </lineage>
</organism>
<evidence type="ECO:0000256" key="6">
    <source>
        <dbReference type="ARBA" id="ARBA00022475"/>
    </source>
</evidence>
<evidence type="ECO:0000256" key="1">
    <source>
        <dbReference type="ARBA" id="ARBA00004123"/>
    </source>
</evidence>
<feature type="compositionally biased region" description="Basic and acidic residues" evidence="13">
    <location>
        <begin position="837"/>
        <end position="849"/>
    </location>
</feature>
<feature type="region of interest" description="Disordered" evidence="13">
    <location>
        <begin position="824"/>
        <end position="857"/>
    </location>
</feature>
<proteinExistence type="inferred from homology"/>
<dbReference type="GO" id="GO:0005886">
    <property type="term" value="C:plasma membrane"/>
    <property type="evidence" value="ECO:0007669"/>
    <property type="project" value="UniProtKB-SubCell"/>
</dbReference>
<comment type="subcellular location">
    <subcellularLocation>
        <location evidence="2">Cell junction</location>
        <location evidence="2">Adherens junction</location>
    </subcellularLocation>
    <subcellularLocation>
        <location evidence="3">Cell membrane</location>
        <topology evidence="3">Multi-pass membrane protein</topology>
    </subcellularLocation>
    <subcellularLocation>
        <location evidence="1">Nucleus</location>
    </subcellularLocation>
</comment>
<keyword evidence="6" id="KW-1003">Cell membrane</keyword>
<feature type="domain" description="Myosin-binding" evidence="14">
    <location>
        <begin position="146"/>
        <end position="365"/>
    </location>
</feature>